<organism evidence="2 3">
    <name type="scientific">Didymella pomorum</name>
    <dbReference type="NCBI Taxonomy" id="749634"/>
    <lineage>
        <taxon>Eukaryota</taxon>
        <taxon>Fungi</taxon>
        <taxon>Dikarya</taxon>
        <taxon>Ascomycota</taxon>
        <taxon>Pezizomycotina</taxon>
        <taxon>Dothideomycetes</taxon>
        <taxon>Pleosporomycetidae</taxon>
        <taxon>Pleosporales</taxon>
        <taxon>Pleosporineae</taxon>
        <taxon>Didymellaceae</taxon>
        <taxon>Didymella</taxon>
    </lineage>
</organism>
<comment type="caution">
    <text evidence="2">The sequence shown here is derived from an EMBL/GenBank/DDBJ whole genome shotgun (WGS) entry which is preliminary data.</text>
</comment>
<feature type="compositionally biased region" description="Low complexity" evidence="1">
    <location>
        <begin position="118"/>
        <end position="147"/>
    </location>
</feature>
<sequence length="276" mass="30863">MLAIETTQPPPLFRKASIFRRFSRKDRPLDISSPIIGEANQWNPPQSPRSPRKLVRRSPERQLERIAEAPPTLPPLSTNPTQKSKAFITHIRVDSGTFPDLPISQQFSRAQPTSPAHSRQSSQSSKISNQSSQSGRSSTDTTSSTHSRVSRNAHATSQFPHNTRIGPWDLFLPPSQVHALYTGFFPENMSDEWFIFSEGPDVNGKLKVHFHRAWTGLKVAELFVVMDLKGEGAGKVVGVKWNASEQTRRLNEDEAKKTLRGGCRNALGIELEGEDF</sequence>
<protein>
    <submittedName>
        <fullName evidence="2">Uncharacterized protein</fullName>
    </submittedName>
</protein>
<dbReference type="Proteomes" id="UP001140510">
    <property type="component" value="Unassembled WGS sequence"/>
</dbReference>
<feature type="compositionally biased region" description="Polar residues" evidence="1">
    <location>
        <begin position="103"/>
        <end position="117"/>
    </location>
</feature>
<dbReference type="AlphaFoldDB" id="A0A9W9D640"/>
<evidence type="ECO:0000313" key="3">
    <source>
        <dbReference type="Proteomes" id="UP001140510"/>
    </source>
</evidence>
<feature type="compositionally biased region" description="Basic and acidic residues" evidence="1">
    <location>
        <begin position="57"/>
        <end position="67"/>
    </location>
</feature>
<dbReference type="EMBL" id="JAPEVA010000071">
    <property type="protein sequence ID" value="KAJ4401637.1"/>
    <property type="molecule type" value="Genomic_DNA"/>
</dbReference>
<dbReference type="OrthoDB" id="4521980at2759"/>
<name>A0A9W9D640_9PLEO</name>
<feature type="region of interest" description="Disordered" evidence="1">
    <location>
        <begin position="99"/>
        <end position="160"/>
    </location>
</feature>
<accession>A0A9W9D640</accession>
<reference evidence="2" key="1">
    <citation type="submission" date="2022-10" db="EMBL/GenBank/DDBJ databases">
        <title>Tapping the CABI collections for fungal endophytes: first genome assemblies for Collariella, Neodidymelliopsis, Ascochyta clinopodiicola, Didymella pomorum, Didymosphaeria variabile, Neocosmospora piperis and Neocucurbitaria cava.</title>
        <authorList>
            <person name="Hill R."/>
        </authorList>
    </citation>
    <scope>NUCLEOTIDE SEQUENCE</scope>
    <source>
        <strain evidence="2">IMI 355091</strain>
    </source>
</reference>
<feature type="region of interest" description="Disordered" evidence="1">
    <location>
        <begin position="29"/>
        <end position="81"/>
    </location>
</feature>
<gene>
    <name evidence="2" type="ORF">N0V91_007809</name>
</gene>
<evidence type="ECO:0000256" key="1">
    <source>
        <dbReference type="SAM" id="MobiDB-lite"/>
    </source>
</evidence>
<proteinExistence type="predicted"/>
<keyword evidence="3" id="KW-1185">Reference proteome</keyword>
<evidence type="ECO:0000313" key="2">
    <source>
        <dbReference type="EMBL" id="KAJ4401637.1"/>
    </source>
</evidence>